<accession>A0A4P6KVP8</accession>
<dbReference type="SMART" id="SM00448">
    <property type="entry name" value="REC"/>
    <property type="match status" value="1"/>
</dbReference>
<name>A0A4P6KVP8_9BURK</name>
<feature type="domain" description="Response regulatory" evidence="3">
    <location>
        <begin position="64"/>
        <end position="180"/>
    </location>
</feature>
<dbReference type="KEGG" id="plue:EWM63_06970"/>
<protein>
    <submittedName>
        <fullName evidence="4">Response regulator</fullName>
    </submittedName>
</protein>
<dbReference type="PANTHER" id="PTHR44591:SF3">
    <property type="entry name" value="RESPONSE REGULATORY DOMAIN-CONTAINING PROTEIN"/>
    <property type="match status" value="1"/>
</dbReference>
<keyword evidence="5" id="KW-1185">Reference proteome</keyword>
<dbReference type="AlphaFoldDB" id="A0A4P6KVP8"/>
<dbReference type="InterPro" id="IPR011006">
    <property type="entry name" value="CheY-like_superfamily"/>
</dbReference>
<dbReference type="Proteomes" id="UP000290637">
    <property type="component" value="Chromosome"/>
</dbReference>
<evidence type="ECO:0000313" key="4">
    <source>
        <dbReference type="EMBL" id="QBE62745.1"/>
    </source>
</evidence>
<reference evidence="4 5" key="1">
    <citation type="submission" date="2019-02" db="EMBL/GenBank/DDBJ databases">
        <title>Draft Genome Sequences of Six Type Strains of the Genus Massilia.</title>
        <authorList>
            <person name="Miess H."/>
            <person name="Frediansyhah A."/>
            <person name="Gross H."/>
        </authorList>
    </citation>
    <scope>NUCLEOTIDE SEQUENCE [LARGE SCALE GENOMIC DNA]</scope>
    <source>
        <strain evidence="4 5">DSM 17473</strain>
    </source>
</reference>
<dbReference type="Gene3D" id="3.40.50.2300">
    <property type="match status" value="1"/>
</dbReference>
<evidence type="ECO:0000259" key="3">
    <source>
        <dbReference type="PROSITE" id="PS50110"/>
    </source>
</evidence>
<organism evidence="4 5">
    <name type="scientific">Pseudoduganella lutea</name>
    <dbReference type="NCBI Taxonomy" id="321985"/>
    <lineage>
        <taxon>Bacteria</taxon>
        <taxon>Pseudomonadati</taxon>
        <taxon>Pseudomonadota</taxon>
        <taxon>Betaproteobacteria</taxon>
        <taxon>Burkholderiales</taxon>
        <taxon>Oxalobacteraceae</taxon>
        <taxon>Telluria group</taxon>
        <taxon>Pseudoduganella</taxon>
    </lineage>
</organism>
<proteinExistence type="predicted"/>
<keyword evidence="1 2" id="KW-0597">Phosphoprotein</keyword>
<evidence type="ECO:0000256" key="2">
    <source>
        <dbReference type="PROSITE-ProRule" id="PRU00169"/>
    </source>
</evidence>
<dbReference type="InterPro" id="IPR050595">
    <property type="entry name" value="Bact_response_regulator"/>
</dbReference>
<dbReference type="PROSITE" id="PS50110">
    <property type="entry name" value="RESPONSE_REGULATORY"/>
    <property type="match status" value="1"/>
</dbReference>
<dbReference type="Pfam" id="PF00072">
    <property type="entry name" value="Response_reg"/>
    <property type="match status" value="1"/>
</dbReference>
<feature type="modified residue" description="4-aspartylphosphate" evidence="2">
    <location>
        <position position="113"/>
    </location>
</feature>
<dbReference type="EMBL" id="CP035913">
    <property type="protein sequence ID" value="QBE62745.1"/>
    <property type="molecule type" value="Genomic_DNA"/>
</dbReference>
<dbReference type="InterPro" id="IPR001789">
    <property type="entry name" value="Sig_transdc_resp-reg_receiver"/>
</dbReference>
<dbReference type="GO" id="GO:0000160">
    <property type="term" value="P:phosphorelay signal transduction system"/>
    <property type="evidence" value="ECO:0007669"/>
    <property type="project" value="InterPro"/>
</dbReference>
<dbReference type="SUPFAM" id="SSF52172">
    <property type="entry name" value="CheY-like"/>
    <property type="match status" value="1"/>
</dbReference>
<sequence>MAHRLPACGRAFSYALSRGRPTPDRGPWRLAHLYSDHKWRFPTMERAFLPTTRPSEDDMGQPCEVMVVDDNLDAATMLSELVRCMGATVEVAYDGLQALATMQAFHPRIVFLDIGMPGMNGFELARRIRADAANAGAFLVSVSGWNDAGTKALALEAGIDLHMGKPISMELIRATMVHCEG</sequence>
<dbReference type="OrthoDB" id="5421695at2"/>
<evidence type="ECO:0000313" key="5">
    <source>
        <dbReference type="Proteomes" id="UP000290637"/>
    </source>
</evidence>
<dbReference type="PANTHER" id="PTHR44591">
    <property type="entry name" value="STRESS RESPONSE REGULATOR PROTEIN 1"/>
    <property type="match status" value="1"/>
</dbReference>
<evidence type="ECO:0000256" key="1">
    <source>
        <dbReference type="ARBA" id="ARBA00022553"/>
    </source>
</evidence>
<gene>
    <name evidence="4" type="ORF">EWM63_06970</name>
</gene>